<feature type="transmembrane region" description="Helical" evidence="2">
    <location>
        <begin position="216"/>
        <end position="236"/>
    </location>
</feature>
<keyword evidence="2" id="KW-0812">Transmembrane</keyword>
<evidence type="ECO:0000313" key="5">
    <source>
        <dbReference type="Proteomes" id="UP000412028"/>
    </source>
</evidence>
<dbReference type="Proteomes" id="UP000412028">
    <property type="component" value="Unassembled WGS sequence"/>
</dbReference>
<dbReference type="EMBL" id="RZUI01000028">
    <property type="protein sequence ID" value="KAA8826257.1"/>
    <property type="molecule type" value="Genomic_DNA"/>
</dbReference>
<feature type="transmembrane region" description="Helical" evidence="2">
    <location>
        <begin position="337"/>
        <end position="356"/>
    </location>
</feature>
<dbReference type="OrthoDB" id="3429192at2"/>
<dbReference type="Pfam" id="PF02517">
    <property type="entry name" value="Rce1-like"/>
    <property type="match status" value="1"/>
</dbReference>
<accession>A0A5M9ZGH3</accession>
<dbReference type="GO" id="GO:0004175">
    <property type="term" value="F:endopeptidase activity"/>
    <property type="evidence" value="ECO:0007669"/>
    <property type="project" value="UniProtKB-ARBA"/>
</dbReference>
<feature type="domain" description="CAAX prenyl protease 2/Lysostaphin resistance protein A-like" evidence="3">
    <location>
        <begin position="262"/>
        <end position="348"/>
    </location>
</feature>
<feature type="region of interest" description="Disordered" evidence="1">
    <location>
        <begin position="17"/>
        <end position="102"/>
    </location>
</feature>
<keyword evidence="4" id="KW-0645">Protease</keyword>
<sequence length="462" mass="49921">MGDAACKCYGGRKVVLSRREGVAMSDPRYPQTQPSQQSAPQRFVPQQPVPQQSAPVPQQPVPQQAQTAPSYQSPSAMPVSAGWPPNRFGAPNGSGVPNGSPMPGGPILNGLVHYPEVNLRTARKAFSRVGWTLLVWMLANEILAMVMKSVGDSALHAINPSAGSVSSMEWLSLLLSDVVQYGFALPLCLIVAFTVPKYPPQPRTPDPGASFGVKDWLMVLVMGYPIMFVGGLFGSWSADLLSGGKFNNILDSVTSSTGPADIAAQFLTFVVLAPLAEEFVFRRCIIDSIRIYGEKIAVLSSALLFGLMHSNLYQFFYTFGWGLLWAYVYVRTGRLRYTIALHATVNFFGGVVAPLLSDNVTDKAMDDLTSGDVQRMSHAFAQSGPALVGYLVYIACVLILVVVGTVFIANAIRRRIAYFQQSPRELAPRNRVSVALGNPGIIVFGALTLFATVVAPLMMRLG</sequence>
<proteinExistence type="predicted"/>
<feature type="transmembrane region" description="Helical" evidence="2">
    <location>
        <begin position="129"/>
        <end position="150"/>
    </location>
</feature>
<name>A0A5M9ZGH3_9BIFI</name>
<dbReference type="PANTHER" id="PTHR43592">
    <property type="entry name" value="CAAX AMINO TERMINAL PROTEASE"/>
    <property type="match status" value="1"/>
</dbReference>
<reference evidence="4 5" key="1">
    <citation type="journal article" date="2019" name="Syst. Appl. Microbiol.">
        <title>Characterization of Bifidobacterium species in feaces of the Egyptian fruit bat: Description of B. vespertilionis sp. nov. and B. rousetti sp. nov.</title>
        <authorList>
            <person name="Modesto M."/>
            <person name="Satti M."/>
            <person name="Watanabe K."/>
            <person name="Puglisi E."/>
            <person name="Morelli L."/>
            <person name="Huang C.-H."/>
            <person name="Liou J.-S."/>
            <person name="Miyashita M."/>
            <person name="Tamura T."/>
            <person name="Saito S."/>
            <person name="Mori K."/>
            <person name="Huang L."/>
            <person name="Sciavilla P."/>
            <person name="Sandri C."/>
            <person name="Spiezio C."/>
            <person name="Vitali F."/>
            <person name="Cavalieri D."/>
            <person name="Perpetuini G."/>
            <person name="Tofalo R."/>
            <person name="Bonetti A."/>
            <person name="Arita M."/>
            <person name="Mattarelli P."/>
        </authorList>
    </citation>
    <scope>NUCLEOTIDE SEQUENCE [LARGE SCALE GENOMIC DNA]</scope>
    <source>
        <strain evidence="4 5">RST7</strain>
    </source>
</reference>
<protein>
    <submittedName>
        <fullName evidence="4">CPBP family intramembrane metalloprotease</fullName>
    </submittedName>
</protein>
<evidence type="ECO:0000256" key="2">
    <source>
        <dbReference type="SAM" id="Phobius"/>
    </source>
</evidence>
<dbReference type="PANTHER" id="PTHR43592:SF15">
    <property type="entry name" value="CAAX AMINO TERMINAL PROTEASE FAMILY PROTEIN"/>
    <property type="match status" value="1"/>
</dbReference>
<dbReference type="InterPro" id="IPR003675">
    <property type="entry name" value="Rce1/LyrA-like_dom"/>
</dbReference>
<feature type="transmembrane region" description="Helical" evidence="2">
    <location>
        <begin position="314"/>
        <end position="330"/>
    </location>
</feature>
<dbReference type="AlphaFoldDB" id="A0A5M9ZGH3"/>
<comment type="caution">
    <text evidence="4">The sequence shown here is derived from an EMBL/GenBank/DDBJ whole genome shotgun (WGS) entry which is preliminary data.</text>
</comment>
<keyword evidence="2" id="KW-1133">Transmembrane helix</keyword>
<evidence type="ECO:0000313" key="4">
    <source>
        <dbReference type="EMBL" id="KAA8826257.1"/>
    </source>
</evidence>
<dbReference type="GO" id="GO:0006508">
    <property type="term" value="P:proteolysis"/>
    <property type="evidence" value="ECO:0007669"/>
    <property type="project" value="UniProtKB-KW"/>
</dbReference>
<dbReference type="GO" id="GO:0080120">
    <property type="term" value="P:CAAX-box protein maturation"/>
    <property type="evidence" value="ECO:0007669"/>
    <property type="project" value="UniProtKB-ARBA"/>
</dbReference>
<gene>
    <name evidence="4" type="ORF">EMO89_11760</name>
</gene>
<keyword evidence="4" id="KW-0482">Metalloprotease</keyword>
<feature type="transmembrane region" description="Helical" evidence="2">
    <location>
        <begin position="170"/>
        <end position="195"/>
    </location>
</feature>
<dbReference type="GO" id="GO:0008237">
    <property type="term" value="F:metallopeptidase activity"/>
    <property type="evidence" value="ECO:0007669"/>
    <property type="project" value="UniProtKB-KW"/>
</dbReference>
<keyword evidence="4" id="KW-0378">Hydrolase</keyword>
<feature type="compositionally biased region" description="Low complexity" evidence="1">
    <location>
        <begin position="30"/>
        <end position="69"/>
    </location>
</feature>
<keyword evidence="2" id="KW-0472">Membrane</keyword>
<feature type="transmembrane region" description="Helical" evidence="2">
    <location>
        <begin position="433"/>
        <end position="459"/>
    </location>
</feature>
<feature type="transmembrane region" description="Helical" evidence="2">
    <location>
        <begin position="390"/>
        <end position="412"/>
    </location>
</feature>
<organism evidence="4 5">
    <name type="scientific">Bifidobacterium tissieri</name>
    <dbReference type="NCBI Taxonomy" id="1630162"/>
    <lineage>
        <taxon>Bacteria</taxon>
        <taxon>Bacillati</taxon>
        <taxon>Actinomycetota</taxon>
        <taxon>Actinomycetes</taxon>
        <taxon>Bifidobacteriales</taxon>
        <taxon>Bifidobacteriaceae</taxon>
        <taxon>Bifidobacterium</taxon>
    </lineage>
</organism>
<evidence type="ECO:0000256" key="1">
    <source>
        <dbReference type="SAM" id="MobiDB-lite"/>
    </source>
</evidence>
<evidence type="ECO:0000259" key="3">
    <source>
        <dbReference type="Pfam" id="PF02517"/>
    </source>
</evidence>